<dbReference type="RefSeq" id="WP_245711287.1">
    <property type="nucleotide sequence ID" value="NZ_FMZC01000004.1"/>
</dbReference>
<proteinExistence type="predicted"/>
<gene>
    <name evidence="1" type="ORF">SAMN05192589_10417</name>
</gene>
<dbReference type="AlphaFoldDB" id="A0A1G6R434"/>
<dbReference type="Proteomes" id="UP000198781">
    <property type="component" value="Unassembled WGS sequence"/>
</dbReference>
<evidence type="ECO:0000313" key="1">
    <source>
        <dbReference type="EMBL" id="SDC98676.1"/>
    </source>
</evidence>
<reference evidence="1 2" key="1">
    <citation type="submission" date="2016-10" db="EMBL/GenBank/DDBJ databases">
        <authorList>
            <person name="de Groot N.N."/>
        </authorList>
    </citation>
    <scope>NUCLEOTIDE SEQUENCE [LARGE SCALE GENOMIC DNA]</scope>
    <source>
        <strain evidence="1 2">DSM 16619</strain>
    </source>
</reference>
<sequence length="140" mass="15511">MARSPNGTHRAALRFEGEIRFGPEYFRLSIDARTVPNRIFGQPLQWSADSRFLAAQEWLTTDYAKGPITCAALIDVDAWKIARLQVLPKGFAEAFRFGDGVLVYRKTFAAQGIESETEVALGAIDSWQDIHAPPIPCADA</sequence>
<name>A0A1G6R434_9BURK</name>
<accession>A0A1G6R434</accession>
<keyword evidence="2" id="KW-1185">Reference proteome</keyword>
<evidence type="ECO:0000313" key="2">
    <source>
        <dbReference type="Proteomes" id="UP000198781"/>
    </source>
</evidence>
<dbReference type="STRING" id="187868.SAMN05192589_10417"/>
<protein>
    <submittedName>
        <fullName evidence="1">Uncharacterized protein</fullName>
    </submittedName>
</protein>
<dbReference type="EMBL" id="FMZC01000004">
    <property type="protein sequence ID" value="SDC98676.1"/>
    <property type="molecule type" value="Genomic_DNA"/>
</dbReference>
<organism evidence="1 2">
    <name type="scientific">Paracidovorax valerianellae</name>
    <dbReference type="NCBI Taxonomy" id="187868"/>
    <lineage>
        <taxon>Bacteria</taxon>
        <taxon>Pseudomonadati</taxon>
        <taxon>Pseudomonadota</taxon>
        <taxon>Betaproteobacteria</taxon>
        <taxon>Burkholderiales</taxon>
        <taxon>Comamonadaceae</taxon>
        <taxon>Paracidovorax</taxon>
    </lineage>
</organism>